<dbReference type="EMBL" id="CP053015">
    <property type="protein sequence ID" value="QJQ31406.1"/>
    <property type="molecule type" value="Genomic_DNA"/>
</dbReference>
<dbReference type="PANTHER" id="PTHR11941">
    <property type="entry name" value="ENOYL-COA HYDRATASE-RELATED"/>
    <property type="match status" value="1"/>
</dbReference>
<dbReference type="AlphaFoldDB" id="A0A6M4ARS4"/>
<name>A0A6M4ARS4_9SPHN</name>
<comment type="similarity">
    <text evidence="1">Belongs to the enoyl-CoA hydratase/isomerase family.</text>
</comment>
<sequence>MSELILVERQGPLCIITLNRPDRHNAFNDEMSEVFQPILAGALEDDSAAILLRAIGKSFCSGRDTSVLGHRARDESDFHFVRRAQQTRLAMQDATKPIIAAIKGGCIGGGCELALAADIRIADTTLKMALPEINYGLLPDTGGTQMLTALIGPSRTKYLVMSGGRIDAATALAWGAVDFVVEPEQLDAEALRIATEIASKPPINLAMAKHIIDLMHGPTIRTGTRAELLAQTALFKTEDYAEARAAHREGRTPVYKGK</sequence>
<dbReference type="InterPro" id="IPR014748">
    <property type="entry name" value="Enoyl-CoA_hydra_C"/>
</dbReference>
<evidence type="ECO:0000256" key="1">
    <source>
        <dbReference type="ARBA" id="ARBA00005254"/>
    </source>
</evidence>
<dbReference type="GO" id="GO:0016829">
    <property type="term" value="F:lyase activity"/>
    <property type="evidence" value="ECO:0007669"/>
    <property type="project" value="UniProtKB-KW"/>
</dbReference>
<dbReference type="Gene3D" id="3.90.226.10">
    <property type="entry name" value="2-enoyl-CoA Hydratase, Chain A, domain 1"/>
    <property type="match status" value="1"/>
</dbReference>
<dbReference type="Proteomes" id="UP000503018">
    <property type="component" value="Chromosome"/>
</dbReference>
<keyword evidence="2" id="KW-0456">Lyase</keyword>
<dbReference type="InterPro" id="IPR029045">
    <property type="entry name" value="ClpP/crotonase-like_dom_sf"/>
</dbReference>
<evidence type="ECO:0000313" key="4">
    <source>
        <dbReference type="Proteomes" id="UP000503018"/>
    </source>
</evidence>
<organism evidence="3 4">
    <name type="scientific">Sphingomonas lacunae</name>
    <dbReference type="NCBI Taxonomy" id="2698828"/>
    <lineage>
        <taxon>Bacteria</taxon>
        <taxon>Pseudomonadati</taxon>
        <taxon>Pseudomonadota</taxon>
        <taxon>Alphaproteobacteria</taxon>
        <taxon>Sphingomonadales</taxon>
        <taxon>Sphingomonadaceae</taxon>
        <taxon>Sphingomonas</taxon>
    </lineage>
</organism>
<dbReference type="PANTHER" id="PTHR11941:SF54">
    <property type="entry name" value="ENOYL-COA HYDRATASE, MITOCHONDRIAL"/>
    <property type="match status" value="1"/>
</dbReference>
<accession>A0A6M4ARS4</accession>
<dbReference type="Gene3D" id="1.10.12.10">
    <property type="entry name" value="Lyase 2-enoyl-coa Hydratase, Chain A, domain 2"/>
    <property type="match status" value="1"/>
</dbReference>
<proteinExistence type="inferred from homology"/>
<protein>
    <submittedName>
        <fullName evidence="3">Enoyl-CoA hydratase/isomerase family protein</fullName>
    </submittedName>
</protein>
<keyword evidence="4" id="KW-1185">Reference proteome</keyword>
<reference evidence="3 4" key="1">
    <citation type="submission" date="2020-01" db="EMBL/GenBank/DDBJ databases">
        <title>Sphingomonas sp. strain CSW-10.</title>
        <authorList>
            <person name="Chen W.-M."/>
        </authorList>
    </citation>
    <scope>NUCLEOTIDE SEQUENCE [LARGE SCALE GENOMIC DNA]</scope>
    <source>
        <strain evidence="3 4">CSW-10</strain>
    </source>
</reference>
<evidence type="ECO:0000313" key="3">
    <source>
        <dbReference type="EMBL" id="QJQ31406.1"/>
    </source>
</evidence>
<dbReference type="CDD" id="cd06558">
    <property type="entry name" value="crotonase-like"/>
    <property type="match status" value="1"/>
</dbReference>
<dbReference type="Pfam" id="PF00378">
    <property type="entry name" value="ECH_1"/>
    <property type="match status" value="1"/>
</dbReference>
<dbReference type="InterPro" id="IPR001753">
    <property type="entry name" value="Enoyl-CoA_hydra/iso"/>
</dbReference>
<dbReference type="RefSeq" id="WP_169943623.1">
    <property type="nucleotide sequence ID" value="NZ_CP053015.1"/>
</dbReference>
<dbReference type="SUPFAM" id="SSF52096">
    <property type="entry name" value="ClpP/crotonase"/>
    <property type="match status" value="1"/>
</dbReference>
<gene>
    <name evidence="3" type="ORF">GV829_02195</name>
</gene>
<dbReference type="GO" id="GO:0006635">
    <property type="term" value="P:fatty acid beta-oxidation"/>
    <property type="evidence" value="ECO:0007669"/>
    <property type="project" value="TreeGrafter"/>
</dbReference>
<dbReference type="KEGG" id="slan:GV829_02195"/>
<evidence type="ECO:0000256" key="2">
    <source>
        <dbReference type="ARBA" id="ARBA00023239"/>
    </source>
</evidence>
<dbReference type="GO" id="GO:0016853">
    <property type="term" value="F:isomerase activity"/>
    <property type="evidence" value="ECO:0007669"/>
    <property type="project" value="UniProtKB-KW"/>
</dbReference>
<keyword evidence="3" id="KW-0413">Isomerase</keyword>